<gene>
    <name evidence="2" type="ORF">DICPUDRAFT_100117</name>
</gene>
<dbReference type="eggNOG" id="ENOG502SQE5">
    <property type="taxonomic scope" value="Eukaryota"/>
</dbReference>
<feature type="region of interest" description="Disordered" evidence="1">
    <location>
        <begin position="21"/>
        <end position="56"/>
    </location>
</feature>
<dbReference type="EMBL" id="GL871618">
    <property type="protein sequence ID" value="EGC28493.1"/>
    <property type="molecule type" value="Genomic_DNA"/>
</dbReference>
<dbReference type="InParanoid" id="F1A5N5"/>
<dbReference type="KEGG" id="dpp:DICPUDRAFT_100117"/>
<keyword evidence="3" id="KW-1185">Reference proteome</keyword>
<feature type="region of interest" description="Disordered" evidence="1">
    <location>
        <begin position="271"/>
        <end position="294"/>
    </location>
</feature>
<dbReference type="Proteomes" id="UP000001064">
    <property type="component" value="Unassembled WGS sequence"/>
</dbReference>
<protein>
    <submittedName>
        <fullName evidence="2">Uncharacterized protein</fullName>
    </submittedName>
</protein>
<proteinExistence type="predicted"/>
<evidence type="ECO:0000313" key="3">
    <source>
        <dbReference type="Proteomes" id="UP000001064"/>
    </source>
</evidence>
<dbReference type="AlphaFoldDB" id="F1A5N5"/>
<organism evidence="2 3">
    <name type="scientific">Dictyostelium purpureum</name>
    <name type="common">Slime mold</name>
    <dbReference type="NCBI Taxonomy" id="5786"/>
    <lineage>
        <taxon>Eukaryota</taxon>
        <taxon>Amoebozoa</taxon>
        <taxon>Evosea</taxon>
        <taxon>Eumycetozoa</taxon>
        <taxon>Dictyostelia</taxon>
        <taxon>Dictyosteliales</taxon>
        <taxon>Dictyosteliaceae</taxon>
        <taxon>Dictyostelium</taxon>
    </lineage>
</organism>
<dbReference type="GeneID" id="10510858"/>
<feature type="compositionally biased region" description="Polar residues" evidence="1">
    <location>
        <begin position="21"/>
        <end position="42"/>
    </location>
</feature>
<name>F1A5N5_DICPU</name>
<dbReference type="FunCoup" id="F1A5N5">
    <property type="interactions" value="937"/>
</dbReference>
<dbReference type="OMA" id="PHPGKNY"/>
<dbReference type="RefSeq" id="XP_003294979.1">
    <property type="nucleotide sequence ID" value="XM_003294931.1"/>
</dbReference>
<evidence type="ECO:0000256" key="1">
    <source>
        <dbReference type="SAM" id="MobiDB-lite"/>
    </source>
</evidence>
<sequence length="716" mass="78306">MGGNNLNKRGYDQMNDEWGGISNSGITNNSGESPNLISQSTISMSNDNSGNSGGNRIPIETIGGNNIINGATMLNLSNNTTPTTSSLSISTLSNNISNNMNSSNNINNNNNNINNNINSSSNNINNLSNGDQIINSNFGQNKDEINNTSSSNLILSNISTASTTTKTRGRGERKRTKFPDEEVKVLCDLVVLFGKDVRTILTFKPFKDGKYSERQIYDKVRALKKGGLVPSHPDSETIKKAKLELGIAENVDTDSLRSGKKGRLSSVVLASHSDSEYSSSEHEDDDPSGLISANTSTTSLIGSNILSNSSNNINTSLSLSASQSPQSPQSNISSTNLINNNNGTSTPGPSRRPSSARLINRRSLGTLQENAQNLINYDSKSTNTSQVFPILSQTNLTNSINSSTNNINNLSNSINNSNIISHSTTTSTIITPNRTRERDKLSALEKARIDKASDKVEKRIQTREKPAKVYKKETYIDSDTEFDDEDDEDDSNTTTIGKENSFLQFDYYSTNHNYSLKNNKTFSNPSSISSTSLTPTTTTTTTTTTTQPIPINCRLNLAKNNNNSKTNPFINTSNNNLISNNLNISSSTLNTYASSILNGHSLVNPNKNSFFKYETEKNLLIFYPFFTKSLPVNTFVFEKELLILTIEMPNVFDWLSSNVDKSPIISETNITVEFPHPGKNYGPPRKINKLPDGVNGVAFIFEKIKQGNVDLDLSSL</sequence>
<dbReference type="VEuPathDB" id="AmoebaDB:DICPUDRAFT_100117"/>
<dbReference type="STRING" id="5786.F1A5N5"/>
<accession>F1A5N5</accession>
<reference evidence="3" key="1">
    <citation type="journal article" date="2011" name="Genome Biol.">
        <title>Comparative genomics of the social amoebae Dictyostelium discoideum and Dictyostelium purpureum.</title>
        <authorList>
            <consortium name="US DOE Joint Genome Institute (JGI-PGF)"/>
            <person name="Sucgang R."/>
            <person name="Kuo A."/>
            <person name="Tian X."/>
            <person name="Salerno W."/>
            <person name="Parikh A."/>
            <person name="Feasley C.L."/>
            <person name="Dalin E."/>
            <person name="Tu H."/>
            <person name="Huang E."/>
            <person name="Barry K."/>
            <person name="Lindquist E."/>
            <person name="Shapiro H."/>
            <person name="Bruce D."/>
            <person name="Schmutz J."/>
            <person name="Salamov A."/>
            <person name="Fey P."/>
            <person name="Gaudet P."/>
            <person name="Anjard C."/>
            <person name="Babu M.M."/>
            <person name="Basu S."/>
            <person name="Bushmanova Y."/>
            <person name="van der Wel H."/>
            <person name="Katoh-Kurasawa M."/>
            <person name="Dinh C."/>
            <person name="Coutinho P.M."/>
            <person name="Saito T."/>
            <person name="Elias M."/>
            <person name="Schaap P."/>
            <person name="Kay R.R."/>
            <person name="Henrissat B."/>
            <person name="Eichinger L."/>
            <person name="Rivero F."/>
            <person name="Putnam N.H."/>
            <person name="West C.M."/>
            <person name="Loomis W.F."/>
            <person name="Chisholm R.L."/>
            <person name="Shaulsky G."/>
            <person name="Strassmann J.E."/>
            <person name="Queller D.C."/>
            <person name="Kuspa A."/>
            <person name="Grigoriev I.V."/>
        </authorList>
    </citation>
    <scope>NUCLEOTIDE SEQUENCE [LARGE SCALE GENOMIC DNA]</scope>
    <source>
        <strain evidence="3">QSDP1</strain>
    </source>
</reference>
<feature type="region of interest" description="Disordered" evidence="1">
    <location>
        <begin position="317"/>
        <end position="355"/>
    </location>
</feature>
<feature type="region of interest" description="Disordered" evidence="1">
    <location>
        <begin position="524"/>
        <end position="546"/>
    </location>
</feature>
<dbReference type="OrthoDB" id="21642at2759"/>
<evidence type="ECO:0000313" key="2">
    <source>
        <dbReference type="EMBL" id="EGC28493.1"/>
    </source>
</evidence>